<dbReference type="Proteomes" id="UP000027138">
    <property type="component" value="Unassembled WGS sequence"/>
</dbReference>
<reference evidence="2 3" key="1">
    <citation type="journal article" date="2014" name="PLoS ONE">
        <title>Global Analysis of Gene Expression Profiles in Physic Nut (Jatropha curcas L.) Seedlings Exposed to Salt Stress.</title>
        <authorList>
            <person name="Zhang L."/>
            <person name="Zhang C."/>
            <person name="Wu P."/>
            <person name="Chen Y."/>
            <person name="Li M."/>
            <person name="Jiang H."/>
            <person name="Wu G."/>
        </authorList>
    </citation>
    <scope>NUCLEOTIDE SEQUENCE [LARGE SCALE GENOMIC DNA]</scope>
    <source>
        <strain evidence="3">cv. GZQX0401</strain>
        <tissue evidence="2">Young leaves</tissue>
    </source>
</reference>
<dbReference type="AlphaFoldDB" id="A0A067JDU2"/>
<evidence type="ECO:0000256" key="1">
    <source>
        <dbReference type="SAM" id="MobiDB-lite"/>
    </source>
</evidence>
<proteinExistence type="predicted"/>
<dbReference type="EMBL" id="KK915489">
    <property type="protein sequence ID" value="KDP22007.1"/>
    <property type="molecule type" value="Genomic_DNA"/>
</dbReference>
<evidence type="ECO:0000313" key="2">
    <source>
        <dbReference type="EMBL" id="KDP22007.1"/>
    </source>
</evidence>
<sequence length="91" mass="9676">MAPKKSKSTKMAKVTEAIKKKAAAKGSGKDVPSVVPDTQLIGIDTSTGATQSELPPLSPTAEPPRKRQREAPIPTPPPVPLMPLDIRGYFM</sequence>
<feature type="compositionally biased region" description="Polar residues" evidence="1">
    <location>
        <begin position="44"/>
        <end position="53"/>
    </location>
</feature>
<evidence type="ECO:0000313" key="3">
    <source>
        <dbReference type="Proteomes" id="UP000027138"/>
    </source>
</evidence>
<organism evidence="2 3">
    <name type="scientific">Jatropha curcas</name>
    <name type="common">Barbados nut</name>
    <dbReference type="NCBI Taxonomy" id="180498"/>
    <lineage>
        <taxon>Eukaryota</taxon>
        <taxon>Viridiplantae</taxon>
        <taxon>Streptophyta</taxon>
        <taxon>Embryophyta</taxon>
        <taxon>Tracheophyta</taxon>
        <taxon>Spermatophyta</taxon>
        <taxon>Magnoliopsida</taxon>
        <taxon>eudicotyledons</taxon>
        <taxon>Gunneridae</taxon>
        <taxon>Pentapetalae</taxon>
        <taxon>rosids</taxon>
        <taxon>fabids</taxon>
        <taxon>Malpighiales</taxon>
        <taxon>Euphorbiaceae</taxon>
        <taxon>Crotonoideae</taxon>
        <taxon>Jatropheae</taxon>
        <taxon>Jatropha</taxon>
    </lineage>
</organism>
<keyword evidence="3" id="KW-1185">Reference proteome</keyword>
<name>A0A067JDU2_JATCU</name>
<gene>
    <name evidence="2" type="ORF">JCGZ_03112</name>
</gene>
<accession>A0A067JDU2</accession>
<protein>
    <submittedName>
        <fullName evidence="2">Uncharacterized protein</fullName>
    </submittedName>
</protein>
<feature type="region of interest" description="Disordered" evidence="1">
    <location>
        <begin position="44"/>
        <end position="84"/>
    </location>
</feature>